<dbReference type="EMBL" id="FUEG01000013">
    <property type="protein sequence ID" value="SJL10792.1"/>
    <property type="molecule type" value="Genomic_DNA"/>
</dbReference>
<dbReference type="OrthoDB" id="3010635at2759"/>
<reference evidence="3" key="1">
    <citation type="journal article" date="2017" name="Nat. Ecol. Evol.">
        <title>Genome expansion and lineage-specific genetic innovations in the forest pathogenic fungi Armillaria.</title>
        <authorList>
            <person name="Sipos G."/>
            <person name="Prasanna A.N."/>
            <person name="Walter M.C."/>
            <person name="O'Connor E."/>
            <person name="Balint B."/>
            <person name="Krizsan K."/>
            <person name="Kiss B."/>
            <person name="Hess J."/>
            <person name="Varga T."/>
            <person name="Slot J."/>
            <person name="Riley R."/>
            <person name="Boka B."/>
            <person name="Rigling D."/>
            <person name="Barry K."/>
            <person name="Lee J."/>
            <person name="Mihaltcheva S."/>
            <person name="LaButti K."/>
            <person name="Lipzen A."/>
            <person name="Waldron R."/>
            <person name="Moloney N.M."/>
            <person name="Sperisen C."/>
            <person name="Kredics L."/>
            <person name="Vagvoelgyi C."/>
            <person name="Patrignani A."/>
            <person name="Fitzpatrick D."/>
            <person name="Nagy I."/>
            <person name="Doyle S."/>
            <person name="Anderson J.B."/>
            <person name="Grigoriev I.V."/>
            <person name="Gueldener U."/>
            <person name="Muensterkoetter M."/>
            <person name="Nagy L.G."/>
        </authorList>
    </citation>
    <scope>NUCLEOTIDE SEQUENCE [LARGE SCALE GENOMIC DNA]</scope>
    <source>
        <strain evidence="3">C18/9</strain>
    </source>
</reference>
<dbReference type="Proteomes" id="UP000219338">
    <property type="component" value="Unassembled WGS sequence"/>
</dbReference>
<evidence type="ECO:0000256" key="1">
    <source>
        <dbReference type="SAM" id="SignalP"/>
    </source>
</evidence>
<dbReference type="AlphaFoldDB" id="A0A284RPS9"/>
<feature type="chain" id="PRO_5012425001" evidence="1">
    <location>
        <begin position="20"/>
        <end position="312"/>
    </location>
</feature>
<dbReference type="OMA" id="CETHTTS"/>
<keyword evidence="1" id="KW-0732">Signal</keyword>
<evidence type="ECO:0000313" key="2">
    <source>
        <dbReference type="EMBL" id="SJL10792.1"/>
    </source>
</evidence>
<proteinExistence type="predicted"/>
<protein>
    <submittedName>
        <fullName evidence="2">Uncharacterized protein</fullName>
    </submittedName>
</protein>
<keyword evidence="3" id="KW-1185">Reference proteome</keyword>
<sequence>MFGPAVFITLLTAFSGVTAMPFSHLVKTLPRDIAHIAVDKAEGHYLAFKRDGTLFGRYPIDAQSNNLGHRAASQCAPLSLDEAKSLPGWNAILDYANTQWGSGSRNIYTNPAAYVDSPAQVCITDDVVELSYSGNPVCETHNTSTAGSLVGTDGQVQIAVQQGFNTDTSYTVSSASTIGVSSTLSVQIGIPEIADVTAELSVSTDVTDESSSTFDVSYSDVSTVTLTINAPDGKTCTATTSTQTCNIEATGNIRYLASGWIWFYYDSKTQGHYEWAASVEAVLTNQDDRSSFAEFKGSMVANTHTSYAGSCV</sequence>
<organism evidence="2 3">
    <name type="scientific">Armillaria ostoyae</name>
    <name type="common">Armillaria root rot fungus</name>
    <dbReference type="NCBI Taxonomy" id="47428"/>
    <lineage>
        <taxon>Eukaryota</taxon>
        <taxon>Fungi</taxon>
        <taxon>Dikarya</taxon>
        <taxon>Basidiomycota</taxon>
        <taxon>Agaricomycotina</taxon>
        <taxon>Agaricomycetes</taxon>
        <taxon>Agaricomycetidae</taxon>
        <taxon>Agaricales</taxon>
        <taxon>Marasmiineae</taxon>
        <taxon>Physalacriaceae</taxon>
        <taxon>Armillaria</taxon>
    </lineage>
</organism>
<accession>A0A284RPS9</accession>
<evidence type="ECO:0000313" key="3">
    <source>
        <dbReference type="Proteomes" id="UP000219338"/>
    </source>
</evidence>
<feature type="signal peptide" evidence="1">
    <location>
        <begin position="1"/>
        <end position="19"/>
    </location>
</feature>
<dbReference type="Gene3D" id="2.170.15.10">
    <property type="entry name" value="Proaerolysin, chain A, domain 3"/>
    <property type="match status" value="1"/>
</dbReference>
<gene>
    <name evidence="2" type="ORF">ARMOST_14186</name>
</gene>
<name>A0A284RPS9_ARMOS</name>